<dbReference type="AlphaFoldDB" id="A0A2M7UCC5"/>
<protein>
    <recommendedName>
        <fullName evidence="3">Type II secretion system protein GspG C-terminal domain-containing protein</fullName>
    </recommendedName>
</protein>
<evidence type="ECO:0008006" key="3">
    <source>
        <dbReference type="Google" id="ProtNLM"/>
    </source>
</evidence>
<evidence type="ECO:0000313" key="1">
    <source>
        <dbReference type="EMBL" id="PIZ68809.1"/>
    </source>
</evidence>
<evidence type="ECO:0000313" key="2">
    <source>
        <dbReference type="Proteomes" id="UP000230177"/>
    </source>
</evidence>
<reference evidence="2" key="1">
    <citation type="submission" date="2017-09" db="EMBL/GenBank/DDBJ databases">
        <title>Depth-based differentiation of microbial function through sediment-hosted aquifers and enrichment of novel symbionts in the deep terrestrial subsurface.</title>
        <authorList>
            <person name="Probst A.J."/>
            <person name="Ladd B."/>
            <person name="Jarett J.K."/>
            <person name="Geller-Mcgrath D.E."/>
            <person name="Sieber C.M.K."/>
            <person name="Emerson J.B."/>
            <person name="Anantharaman K."/>
            <person name="Thomas B.C."/>
            <person name="Malmstrom R."/>
            <person name="Stieglmeier M."/>
            <person name="Klingl A."/>
            <person name="Woyke T."/>
            <person name="Ryan C.M."/>
            <person name="Banfield J.F."/>
        </authorList>
    </citation>
    <scope>NUCLEOTIDE SEQUENCE [LARGE SCALE GENOMIC DNA]</scope>
</reference>
<name>A0A2M7UCC5_9BACT</name>
<organism evidence="1 2">
    <name type="scientific">Candidatus Roizmanbacteria bacterium CG_4_10_14_0_2_um_filter_36_35</name>
    <dbReference type="NCBI Taxonomy" id="1974822"/>
    <lineage>
        <taxon>Bacteria</taxon>
        <taxon>Candidatus Roizmaniibacteriota</taxon>
    </lineage>
</organism>
<accession>A0A2M7UCC5</accession>
<dbReference type="Proteomes" id="UP000230177">
    <property type="component" value="Unassembled WGS sequence"/>
</dbReference>
<dbReference type="EMBL" id="PFOE01000014">
    <property type="protein sequence ID" value="PIZ68809.1"/>
    <property type="molecule type" value="Genomic_DNA"/>
</dbReference>
<proteinExistence type="predicted"/>
<comment type="caution">
    <text evidence="1">The sequence shown here is derived from an EMBL/GenBank/DDBJ whole genome shotgun (WGS) entry which is preliminary data.</text>
</comment>
<sequence>MKKNKITMIILSLIVLSTVIYGFMDGGSPQAARNKRFDEKRIQDVQQIKNWVNSYYNTNKVLPSTVLEASAKYNNSGNIKVPTDPETDIEYQYQIVGSKEYKLCATFGTNTISSTPQYLIGYSHPSGLFCFTFNGDKY</sequence>
<gene>
    <name evidence="1" type="ORF">COY13_00385</name>
</gene>